<comment type="subcellular location">
    <subcellularLocation>
        <location evidence="5">Cell membrane</location>
        <topology evidence="5">Multi-pass membrane protein</topology>
    </subcellularLocation>
    <subcellularLocation>
        <location evidence="1">Membrane</location>
        <topology evidence="1">Multi-pass membrane protein</topology>
    </subcellularLocation>
</comment>
<feature type="transmembrane region" description="Helical" evidence="5">
    <location>
        <begin position="349"/>
        <end position="369"/>
    </location>
</feature>
<dbReference type="PANTHER" id="PTHR43839">
    <property type="entry name" value="OPPC IN A BINDING PROTEIN-DEPENDENT TRANSPORT SYSTEM"/>
    <property type="match status" value="1"/>
</dbReference>
<evidence type="ECO:0000256" key="2">
    <source>
        <dbReference type="ARBA" id="ARBA00022692"/>
    </source>
</evidence>
<dbReference type="InterPro" id="IPR035906">
    <property type="entry name" value="MetI-like_sf"/>
</dbReference>
<evidence type="ECO:0000256" key="3">
    <source>
        <dbReference type="ARBA" id="ARBA00022989"/>
    </source>
</evidence>
<sequence length="381" mass="40795">MSTDQITGAGLDQTTTTPAAPPEGTTGKPVGEVSQTQLMIRRFKQSKLAVVALFILALLYLTAIFAPFLATNDPVQINQAYKYAAPTPLTWSGGPAMCTVTQEIDPINITTTYVKDCSNPIRLQFFGQGYEYKLLGLIPTSRHLLVAPEGEAKLYLFGADGNGRDIYSRTLYGGRVSLTIGVLGVAIATVLGSIMGTWSGYAGGRTDNLIQRVIEIITAIPTLPLWATMAAVLPQDTSVTERFFLMSVILSLVAWTGLARQLRGKVMGYVRSDYVSAAKSAGAKAPRIIATHLLPNSASHIVAVAMLAIPAAIIAETTLSFLGIGMTEPAISWGVLLKDASRIDVLQQYPWVLLPALFVIVAITCFQLLGDGVRDAVDPYS</sequence>
<feature type="transmembrane region" description="Helical" evidence="5">
    <location>
        <begin position="239"/>
        <end position="258"/>
    </location>
</feature>
<organism evidence="8 9">
    <name type="scientific">Microlunatus aurantiacus</name>
    <dbReference type="NCBI Taxonomy" id="446786"/>
    <lineage>
        <taxon>Bacteria</taxon>
        <taxon>Bacillati</taxon>
        <taxon>Actinomycetota</taxon>
        <taxon>Actinomycetes</taxon>
        <taxon>Propionibacteriales</taxon>
        <taxon>Propionibacteriaceae</taxon>
        <taxon>Microlunatus</taxon>
    </lineage>
</organism>
<proteinExistence type="inferred from homology"/>
<dbReference type="Proteomes" id="UP001500051">
    <property type="component" value="Unassembled WGS sequence"/>
</dbReference>
<accession>A0ABP7CG85</accession>
<dbReference type="RefSeq" id="WP_344810300.1">
    <property type="nucleotide sequence ID" value="NZ_BAAAYX010000002.1"/>
</dbReference>
<name>A0ABP7CG85_9ACTN</name>
<feature type="region of interest" description="Disordered" evidence="6">
    <location>
        <begin position="1"/>
        <end position="31"/>
    </location>
</feature>
<gene>
    <name evidence="8" type="ORF">GCM10022204_00960</name>
</gene>
<dbReference type="InterPro" id="IPR000515">
    <property type="entry name" value="MetI-like"/>
</dbReference>
<dbReference type="SUPFAM" id="SSF161098">
    <property type="entry name" value="MetI-like"/>
    <property type="match status" value="1"/>
</dbReference>
<evidence type="ECO:0000256" key="4">
    <source>
        <dbReference type="ARBA" id="ARBA00023136"/>
    </source>
</evidence>
<keyword evidence="9" id="KW-1185">Reference proteome</keyword>
<evidence type="ECO:0000256" key="1">
    <source>
        <dbReference type="ARBA" id="ARBA00004141"/>
    </source>
</evidence>
<feature type="domain" description="ABC transmembrane type-1" evidence="7">
    <location>
        <begin position="174"/>
        <end position="370"/>
    </location>
</feature>
<dbReference type="Gene3D" id="1.10.3720.10">
    <property type="entry name" value="MetI-like"/>
    <property type="match status" value="1"/>
</dbReference>
<evidence type="ECO:0000256" key="5">
    <source>
        <dbReference type="RuleBase" id="RU363032"/>
    </source>
</evidence>
<comment type="caution">
    <text evidence="8">The sequence shown here is derived from an EMBL/GenBank/DDBJ whole genome shotgun (WGS) entry which is preliminary data.</text>
</comment>
<keyword evidence="2 5" id="KW-0812">Transmembrane</keyword>
<feature type="transmembrane region" description="Helical" evidence="5">
    <location>
        <begin position="319"/>
        <end position="337"/>
    </location>
</feature>
<dbReference type="PROSITE" id="PS50928">
    <property type="entry name" value="ABC_TM1"/>
    <property type="match status" value="1"/>
</dbReference>
<evidence type="ECO:0000259" key="7">
    <source>
        <dbReference type="PROSITE" id="PS50928"/>
    </source>
</evidence>
<keyword evidence="5" id="KW-0813">Transport</keyword>
<dbReference type="Pfam" id="PF12911">
    <property type="entry name" value="OppC_N"/>
    <property type="match status" value="1"/>
</dbReference>
<feature type="transmembrane region" description="Helical" evidence="5">
    <location>
        <begin position="213"/>
        <end position="233"/>
    </location>
</feature>
<keyword evidence="4 5" id="KW-0472">Membrane</keyword>
<feature type="transmembrane region" description="Helical" evidence="5">
    <location>
        <begin position="178"/>
        <end position="201"/>
    </location>
</feature>
<keyword evidence="3 5" id="KW-1133">Transmembrane helix</keyword>
<evidence type="ECO:0000313" key="9">
    <source>
        <dbReference type="Proteomes" id="UP001500051"/>
    </source>
</evidence>
<evidence type="ECO:0000256" key="6">
    <source>
        <dbReference type="SAM" id="MobiDB-lite"/>
    </source>
</evidence>
<dbReference type="PANTHER" id="PTHR43839:SF3">
    <property type="entry name" value="OLIGOPEPTIDE ABC TRANSPORTER, PERMEASE PROTEIN"/>
    <property type="match status" value="1"/>
</dbReference>
<dbReference type="InterPro" id="IPR025966">
    <property type="entry name" value="OppC_N"/>
</dbReference>
<dbReference type="EMBL" id="BAAAYX010000002">
    <property type="protein sequence ID" value="GAA3689958.1"/>
    <property type="molecule type" value="Genomic_DNA"/>
</dbReference>
<comment type="similarity">
    <text evidence="5">Belongs to the binding-protein-dependent transport system permease family.</text>
</comment>
<evidence type="ECO:0000313" key="8">
    <source>
        <dbReference type="EMBL" id="GAA3689958.1"/>
    </source>
</evidence>
<protein>
    <submittedName>
        <fullName evidence="8">ABC transporter permease</fullName>
    </submittedName>
</protein>
<dbReference type="CDD" id="cd06261">
    <property type="entry name" value="TM_PBP2"/>
    <property type="match status" value="1"/>
</dbReference>
<dbReference type="Pfam" id="PF00528">
    <property type="entry name" value="BPD_transp_1"/>
    <property type="match status" value="1"/>
</dbReference>
<feature type="compositionally biased region" description="Low complexity" evidence="6">
    <location>
        <begin position="14"/>
        <end position="27"/>
    </location>
</feature>
<feature type="transmembrane region" description="Helical" evidence="5">
    <location>
        <begin position="293"/>
        <end position="313"/>
    </location>
</feature>
<reference evidence="9" key="1">
    <citation type="journal article" date="2019" name="Int. J. Syst. Evol. Microbiol.">
        <title>The Global Catalogue of Microorganisms (GCM) 10K type strain sequencing project: providing services to taxonomists for standard genome sequencing and annotation.</title>
        <authorList>
            <consortium name="The Broad Institute Genomics Platform"/>
            <consortium name="The Broad Institute Genome Sequencing Center for Infectious Disease"/>
            <person name="Wu L."/>
            <person name="Ma J."/>
        </authorList>
    </citation>
    <scope>NUCLEOTIDE SEQUENCE [LARGE SCALE GENOMIC DNA]</scope>
    <source>
        <strain evidence="9">JCM 16548</strain>
    </source>
</reference>
<feature type="transmembrane region" description="Helical" evidence="5">
    <location>
        <begin position="48"/>
        <end position="70"/>
    </location>
</feature>